<evidence type="ECO:0000313" key="2">
    <source>
        <dbReference type="EMBL" id="EXF80852.1"/>
    </source>
</evidence>
<dbReference type="KEGG" id="cfj:CFIO01_01223"/>
<dbReference type="EMBL" id="JARH01000415">
    <property type="protein sequence ID" value="EXF80852.1"/>
    <property type="molecule type" value="Genomic_DNA"/>
</dbReference>
<keyword evidence="3" id="KW-1185">Reference proteome</keyword>
<feature type="compositionally biased region" description="Acidic residues" evidence="1">
    <location>
        <begin position="318"/>
        <end position="353"/>
    </location>
</feature>
<sequence>MAKVPVIPILSSPEDETVGVPSSHKLSSKYAIENSPSVERKKRKRSKRRNETPESPRSSKKTRLIKLRVPGSKDPKKGSPELITLSPIASLPLAHRPSHPFVKTSTFHAERKAVESEIEEPPMFSGRNNEDEEPVATVEAGGFYSDDEPMASTSHKRNPFAGQISKIPEQAIEDRSSPDLSIQPAQKLEPSTYVPGKETLADDDNCYISKAAFNLLTSRHVTLQHMVTTFIDSVNDLKTTSKGDRDVRDGILAEAKSLQMGIKAVSHAAFELPYANRTGAAARAAADKTLRTIEKFNEKKRIDAEAKAAAAAQQAEKEEPEMAEQDGSDVGSEVEGEEEEDGFEEQTADTDGEPMDKSG</sequence>
<dbReference type="HOGENOM" id="CLU_771613_0_0_1"/>
<evidence type="ECO:0000313" key="3">
    <source>
        <dbReference type="Proteomes" id="UP000020467"/>
    </source>
</evidence>
<evidence type="ECO:0000256" key="1">
    <source>
        <dbReference type="SAM" id="MobiDB-lite"/>
    </source>
</evidence>
<feature type="region of interest" description="Disordered" evidence="1">
    <location>
        <begin position="1"/>
        <end position="82"/>
    </location>
</feature>
<feature type="region of interest" description="Disordered" evidence="1">
    <location>
        <begin position="305"/>
        <end position="359"/>
    </location>
</feature>
<gene>
    <name evidence="2" type="ORF">CFIO01_01223</name>
</gene>
<comment type="caution">
    <text evidence="2">The sequence shown here is derived from an EMBL/GenBank/DDBJ whole genome shotgun (WGS) entry which is preliminary data.</text>
</comment>
<proteinExistence type="predicted"/>
<dbReference type="Proteomes" id="UP000020467">
    <property type="component" value="Unassembled WGS sequence"/>
</dbReference>
<protein>
    <submittedName>
        <fullName evidence="2">Uncharacterized protein</fullName>
    </submittedName>
</protein>
<name>A0A010QLD0_9PEZI</name>
<organism evidence="2 3">
    <name type="scientific">Colletotrichum fioriniae PJ7</name>
    <dbReference type="NCBI Taxonomy" id="1445577"/>
    <lineage>
        <taxon>Eukaryota</taxon>
        <taxon>Fungi</taxon>
        <taxon>Dikarya</taxon>
        <taxon>Ascomycota</taxon>
        <taxon>Pezizomycotina</taxon>
        <taxon>Sordariomycetes</taxon>
        <taxon>Hypocreomycetidae</taxon>
        <taxon>Glomerellales</taxon>
        <taxon>Glomerellaceae</taxon>
        <taxon>Colletotrichum</taxon>
        <taxon>Colletotrichum acutatum species complex</taxon>
    </lineage>
</organism>
<accession>A0A010QLD0</accession>
<dbReference type="AlphaFoldDB" id="A0A010QLD0"/>
<reference evidence="2 3" key="1">
    <citation type="submission" date="2014-02" db="EMBL/GenBank/DDBJ databases">
        <title>The genome sequence of Colletotrichum fioriniae PJ7.</title>
        <authorList>
            <person name="Baroncelli R."/>
            <person name="Thon M.R."/>
        </authorList>
    </citation>
    <scope>NUCLEOTIDE SEQUENCE [LARGE SCALE GENOMIC DNA]</scope>
    <source>
        <strain evidence="2 3">PJ7</strain>
    </source>
</reference>
<dbReference type="OrthoDB" id="4848815at2759"/>